<feature type="domain" description="Glycosyltransferase RgtA/B/C/D-like" evidence="9">
    <location>
        <begin position="149"/>
        <end position="291"/>
    </location>
</feature>
<dbReference type="Pfam" id="PF13231">
    <property type="entry name" value="PMT_2"/>
    <property type="match status" value="1"/>
</dbReference>
<keyword evidence="2" id="KW-1003">Cell membrane</keyword>
<keyword evidence="3 10" id="KW-0328">Glycosyltransferase</keyword>
<keyword evidence="11" id="KW-1185">Reference proteome</keyword>
<comment type="caution">
    <text evidence="10">The sequence shown here is derived from an EMBL/GenBank/DDBJ whole genome shotgun (WGS) entry which is preliminary data.</text>
</comment>
<evidence type="ECO:0000256" key="6">
    <source>
        <dbReference type="ARBA" id="ARBA00022989"/>
    </source>
</evidence>
<name>A0ABV1FDR8_9FIRM</name>
<evidence type="ECO:0000256" key="7">
    <source>
        <dbReference type="ARBA" id="ARBA00023136"/>
    </source>
</evidence>
<proteinExistence type="predicted"/>
<evidence type="ECO:0000256" key="2">
    <source>
        <dbReference type="ARBA" id="ARBA00022475"/>
    </source>
</evidence>
<evidence type="ECO:0000256" key="5">
    <source>
        <dbReference type="ARBA" id="ARBA00022692"/>
    </source>
</evidence>
<dbReference type="EC" id="2.4.-.-" evidence="10"/>
<evidence type="ECO:0000313" key="10">
    <source>
        <dbReference type="EMBL" id="MEQ2470960.1"/>
    </source>
</evidence>
<feature type="transmembrane region" description="Helical" evidence="8">
    <location>
        <begin position="241"/>
        <end position="271"/>
    </location>
</feature>
<organism evidence="10 11">
    <name type="scientific">Laedolimicola intestinihominis</name>
    <dbReference type="NCBI Taxonomy" id="3133166"/>
    <lineage>
        <taxon>Bacteria</taxon>
        <taxon>Bacillati</taxon>
        <taxon>Bacillota</taxon>
        <taxon>Clostridia</taxon>
        <taxon>Lachnospirales</taxon>
        <taxon>Lachnospiraceae</taxon>
        <taxon>Laedolimicola</taxon>
    </lineage>
</organism>
<keyword evidence="5 8" id="KW-0812">Transmembrane</keyword>
<dbReference type="PANTHER" id="PTHR33908:SF11">
    <property type="entry name" value="MEMBRANE PROTEIN"/>
    <property type="match status" value="1"/>
</dbReference>
<feature type="transmembrane region" description="Helical" evidence="8">
    <location>
        <begin position="47"/>
        <end position="70"/>
    </location>
</feature>
<feature type="transmembrane region" description="Helical" evidence="8">
    <location>
        <begin position="82"/>
        <end position="100"/>
    </location>
</feature>
<dbReference type="InterPro" id="IPR038731">
    <property type="entry name" value="RgtA/B/C-like"/>
</dbReference>
<dbReference type="GO" id="GO:0016757">
    <property type="term" value="F:glycosyltransferase activity"/>
    <property type="evidence" value="ECO:0007669"/>
    <property type="project" value="UniProtKB-KW"/>
</dbReference>
<feature type="transmembrane region" description="Helical" evidence="8">
    <location>
        <begin position="162"/>
        <end position="181"/>
    </location>
</feature>
<evidence type="ECO:0000256" key="8">
    <source>
        <dbReference type="SAM" id="Phobius"/>
    </source>
</evidence>
<sequence length="311" mass="35470">MRLRKAADRTVSILGLGLFGVLTGFSLFLTSRFALSYEEIPRTTGDIFPLVLLICGCLTFVMYRISEWMLREEERQERRVRILAGAVFCYALLLGVWWVGAADVVPAGDQASICTAAEQFRNGNFEMLTIDSYEKYLYIYPHQVGLTAVMEVVFRLFGDGNYMAFEYLNCLCAALTLYFGYRVTRCLTGEKRAWIYELFLSAACFPLLFYTTFVYGEMLSIMLSMLTIWLFLEYRKREQAWWMIGCAFSCAAACLVRNNCLILLIALVLVLLVTARGERKWKLLLSVLLLAAVYLGAKNAVQTMYEQRSGV</sequence>
<keyword evidence="4 10" id="KW-0808">Transferase</keyword>
<dbReference type="InterPro" id="IPR050297">
    <property type="entry name" value="LipidA_mod_glycosyltrf_83"/>
</dbReference>
<keyword evidence="6 8" id="KW-1133">Transmembrane helix</keyword>
<reference evidence="10 11" key="1">
    <citation type="submission" date="2024-03" db="EMBL/GenBank/DDBJ databases">
        <title>Human intestinal bacterial collection.</title>
        <authorList>
            <person name="Pauvert C."/>
            <person name="Hitch T.C.A."/>
            <person name="Clavel T."/>
        </authorList>
    </citation>
    <scope>NUCLEOTIDE SEQUENCE [LARGE SCALE GENOMIC DNA]</scope>
    <source>
        <strain evidence="10 11">CLA-AA-H132</strain>
    </source>
</reference>
<dbReference type="EMBL" id="JBBMFE010000001">
    <property type="protein sequence ID" value="MEQ2470960.1"/>
    <property type="molecule type" value="Genomic_DNA"/>
</dbReference>
<keyword evidence="7 8" id="KW-0472">Membrane</keyword>
<evidence type="ECO:0000256" key="4">
    <source>
        <dbReference type="ARBA" id="ARBA00022679"/>
    </source>
</evidence>
<protein>
    <submittedName>
        <fullName evidence="10">Glycosyltransferase family 39 protein</fullName>
        <ecNumber evidence="10">2.4.-.-</ecNumber>
    </submittedName>
</protein>
<accession>A0ABV1FDR8</accession>
<evidence type="ECO:0000259" key="9">
    <source>
        <dbReference type="Pfam" id="PF13231"/>
    </source>
</evidence>
<evidence type="ECO:0000313" key="11">
    <source>
        <dbReference type="Proteomes" id="UP001438008"/>
    </source>
</evidence>
<feature type="transmembrane region" description="Helical" evidence="8">
    <location>
        <begin position="12"/>
        <end position="35"/>
    </location>
</feature>
<feature type="transmembrane region" description="Helical" evidence="8">
    <location>
        <begin position="283"/>
        <end position="301"/>
    </location>
</feature>
<dbReference type="PANTHER" id="PTHR33908">
    <property type="entry name" value="MANNOSYLTRANSFERASE YKCB-RELATED"/>
    <property type="match status" value="1"/>
</dbReference>
<comment type="subcellular location">
    <subcellularLocation>
        <location evidence="1">Cell membrane</location>
        <topology evidence="1">Multi-pass membrane protein</topology>
    </subcellularLocation>
</comment>
<dbReference type="RefSeq" id="WP_349163282.1">
    <property type="nucleotide sequence ID" value="NZ_JBBMFE010000001.1"/>
</dbReference>
<evidence type="ECO:0000256" key="3">
    <source>
        <dbReference type="ARBA" id="ARBA00022676"/>
    </source>
</evidence>
<dbReference type="Proteomes" id="UP001438008">
    <property type="component" value="Unassembled WGS sequence"/>
</dbReference>
<feature type="transmembrane region" description="Helical" evidence="8">
    <location>
        <begin position="193"/>
        <end position="212"/>
    </location>
</feature>
<gene>
    <name evidence="10" type="ORF">WMO29_00360</name>
</gene>
<evidence type="ECO:0000256" key="1">
    <source>
        <dbReference type="ARBA" id="ARBA00004651"/>
    </source>
</evidence>